<dbReference type="Pfam" id="PF13349">
    <property type="entry name" value="DUF4097"/>
    <property type="match status" value="1"/>
</dbReference>
<gene>
    <name evidence="2" type="ORF">AQI95_35130</name>
</gene>
<keyword evidence="3" id="KW-1185">Reference proteome</keyword>
<comment type="caution">
    <text evidence="2">The sequence shown here is derived from an EMBL/GenBank/DDBJ whole genome shotgun (WGS) entry which is preliminary data.</text>
</comment>
<proteinExistence type="predicted"/>
<sequence length="230" mass="23911">MHKNQNATQTFDTPAPVTARLDIPAGQIRLIAADRVDTTVEVLPTNAAKSRDIKAAEEITVTYGDGILRIETPEAKNRILGNSGSVQVTVQLPVGSRVEAKTAAAELRSTGRLGDVTFEGAQATVDLDESADTRLTLQAGDVSVGRLTGPAEVSTQNGDIRITQALQGTVTLRTQHGNITIGAAHSVSATLDADTAYGRIHNTLNNSAGAAAGLNIHATTSHGDITAQSL</sequence>
<dbReference type="Proteomes" id="UP000053127">
    <property type="component" value="Unassembled WGS sequence"/>
</dbReference>
<dbReference type="EMBL" id="LMWN01000056">
    <property type="protein sequence ID" value="KUN00252.1"/>
    <property type="molecule type" value="Genomic_DNA"/>
</dbReference>
<organism evidence="2 3">
    <name type="scientific">Streptomyces yokosukanensis</name>
    <dbReference type="NCBI Taxonomy" id="67386"/>
    <lineage>
        <taxon>Bacteria</taxon>
        <taxon>Bacillati</taxon>
        <taxon>Actinomycetota</taxon>
        <taxon>Actinomycetes</taxon>
        <taxon>Kitasatosporales</taxon>
        <taxon>Streptomycetaceae</taxon>
        <taxon>Streptomyces</taxon>
    </lineage>
</organism>
<feature type="domain" description="DUF4097" evidence="1">
    <location>
        <begin position="57"/>
        <end position="226"/>
    </location>
</feature>
<dbReference type="RefSeq" id="WP_067133618.1">
    <property type="nucleotide sequence ID" value="NZ_KQ948223.1"/>
</dbReference>
<protein>
    <recommendedName>
        <fullName evidence="1">DUF4097 domain-containing protein</fullName>
    </recommendedName>
</protein>
<dbReference type="STRING" id="67386.AQI95_35130"/>
<evidence type="ECO:0000259" key="1">
    <source>
        <dbReference type="Pfam" id="PF13349"/>
    </source>
</evidence>
<name>A0A124HEB9_9ACTN</name>
<accession>A0A124HEB9</accession>
<dbReference type="AlphaFoldDB" id="A0A124HEB9"/>
<reference evidence="2 3" key="1">
    <citation type="submission" date="2015-10" db="EMBL/GenBank/DDBJ databases">
        <title>Draft genome sequence of Streptomyces yokosukanensis DSM 40224, type strain for the species Streptomyces yokosukanensis.</title>
        <authorList>
            <person name="Ruckert C."/>
            <person name="Winkler A."/>
            <person name="Kalinowski J."/>
            <person name="Kampfer P."/>
            <person name="Glaeser S."/>
        </authorList>
    </citation>
    <scope>NUCLEOTIDE SEQUENCE [LARGE SCALE GENOMIC DNA]</scope>
    <source>
        <strain evidence="2 3">DSM 40224</strain>
    </source>
</reference>
<evidence type="ECO:0000313" key="2">
    <source>
        <dbReference type="EMBL" id="KUN00252.1"/>
    </source>
</evidence>
<dbReference type="OrthoDB" id="3252095at2"/>
<dbReference type="InterPro" id="IPR025164">
    <property type="entry name" value="Toastrack_DUF4097"/>
</dbReference>
<evidence type="ECO:0000313" key="3">
    <source>
        <dbReference type="Proteomes" id="UP000053127"/>
    </source>
</evidence>